<feature type="compositionally biased region" description="Basic and acidic residues" evidence="6">
    <location>
        <begin position="10"/>
        <end position="27"/>
    </location>
</feature>
<accession>A0A1E5RGT0</accession>
<dbReference type="InterPro" id="IPR008610">
    <property type="entry name" value="Ebp2"/>
</dbReference>
<dbReference type="OrthoDB" id="443772at2759"/>
<keyword evidence="5" id="KW-0539">Nucleus</keyword>
<dbReference type="GO" id="GO:0005730">
    <property type="term" value="C:nucleolus"/>
    <property type="evidence" value="ECO:0007669"/>
    <property type="project" value="UniProtKB-SubCell"/>
</dbReference>
<reference evidence="8" key="1">
    <citation type="journal article" date="2016" name="Genome Announc.">
        <title>Genome sequences of three species of Hanseniaspora isolated from spontaneous wine fermentations.</title>
        <authorList>
            <person name="Sternes P.R."/>
            <person name="Lee D."/>
            <person name="Kutyna D.R."/>
            <person name="Borneman A.R."/>
        </authorList>
    </citation>
    <scope>NUCLEOTIDE SEQUENCE [LARGE SCALE GENOMIC DNA]</scope>
    <source>
        <strain evidence="8">AWRI3579</strain>
    </source>
</reference>
<evidence type="ECO:0000256" key="4">
    <source>
        <dbReference type="ARBA" id="ARBA00023054"/>
    </source>
</evidence>
<keyword evidence="4" id="KW-0175">Coiled coil</keyword>
<proteinExistence type="inferred from homology"/>
<sequence length="432" mass="49853">MAKGSKLKQMLKDHKEVEKYNKEEQKRQQKAAKQLEEQSDAPVIVGKEDLIQAEEHEAARKAEAEKAASSTQSEEYKSKALSKKEKRQLKKQQKKDQEEQVKDEIVVEEEDENDEDEDEDYKQPEIDVERLARSDDDLSDSDEEDDDEEEEDEDEDEDEEEEEDEDEEQDVPLSDVEFDSDADIVPYQKVTINNKKALLSSLERIVLPWEKHSFQEHQSVTSGKSTEESIKDIYNDTERELAFYKQSLEAVLEAKEKLYNLKVPFKRPLDYFAEMVKTDDHMDKLKQKMVQEASEKKAIEDARRQRNLKKFGKQVQVATLQQRQKEKRETLDKIKTLRKKRPAGEMGGAGSGKGDSGDFNVAVEEAVFDNKRGKPQVSKKRAAKDAKYGFGGMKRFKRKNDAESSADMGGFSHKKMKGNNSRPGKSKRTRRN</sequence>
<evidence type="ECO:0000256" key="2">
    <source>
        <dbReference type="ARBA" id="ARBA00007336"/>
    </source>
</evidence>
<dbReference type="STRING" id="56408.A0A1E5RGT0"/>
<dbReference type="GO" id="GO:0034399">
    <property type="term" value="C:nuclear periphery"/>
    <property type="evidence" value="ECO:0007669"/>
    <property type="project" value="TreeGrafter"/>
</dbReference>
<feature type="region of interest" description="Disordered" evidence="6">
    <location>
        <begin position="320"/>
        <end position="432"/>
    </location>
</feature>
<feature type="compositionally biased region" description="Basic and acidic residues" evidence="6">
    <location>
        <begin position="121"/>
        <end position="136"/>
    </location>
</feature>
<protein>
    <submittedName>
        <fullName evidence="7">rRNA-processing protein EBP2</fullName>
    </submittedName>
</protein>
<feature type="region of interest" description="Disordered" evidence="6">
    <location>
        <begin position="1"/>
        <end position="44"/>
    </location>
</feature>
<feature type="compositionally biased region" description="Gly residues" evidence="6">
    <location>
        <begin position="345"/>
        <end position="354"/>
    </location>
</feature>
<feature type="compositionally biased region" description="Basic and acidic residues" evidence="6">
    <location>
        <begin position="323"/>
        <end position="335"/>
    </location>
</feature>
<dbReference type="AlphaFoldDB" id="A0A1E5RGT0"/>
<feature type="compositionally biased region" description="Basic and acidic residues" evidence="6">
    <location>
        <begin position="56"/>
        <end position="66"/>
    </location>
</feature>
<feature type="compositionally biased region" description="Acidic residues" evidence="6">
    <location>
        <begin position="137"/>
        <end position="182"/>
    </location>
</feature>
<organism evidence="7 8">
    <name type="scientific">Hanseniaspora osmophila</name>
    <dbReference type="NCBI Taxonomy" id="56408"/>
    <lineage>
        <taxon>Eukaryota</taxon>
        <taxon>Fungi</taxon>
        <taxon>Dikarya</taxon>
        <taxon>Ascomycota</taxon>
        <taxon>Saccharomycotina</taxon>
        <taxon>Saccharomycetes</taxon>
        <taxon>Saccharomycodales</taxon>
        <taxon>Saccharomycodaceae</taxon>
        <taxon>Hanseniaspora</taxon>
    </lineage>
</organism>
<evidence type="ECO:0000313" key="8">
    <source>
        <dbReference type="Proteomes" id="UP000095728"/>
    </source>
</evidence>
<feature type="compositionally biased region" description="Basic and acidic residues" evidence="6">
    <location>
        <begin position="94"/>
        <end position="105"/>
    </location>
</feature>
<name>A0A1E5RGT0_9ASCO</name>
<dbReference type="GO" id="GO:0042273">
    <property type="term" value="P:ribosomal large subunit biogenesis"/>
    <property type="evidence" value="ECO:0007669"/>
    <property type="project" value="TreeGrafter"/>
</dbReference>
<dbReference type="PANTHER" id="PTHR13028">
    <property type="entry name" value="RRNA PROCESSING PROTEIN EBNA1-BINDING PROTEIN-RELATED"/>
    <property type="match status" value="1"/>
</dbReference>
<keyword evidence="8" id="KW-1185">Reference proteome</keyword>
<comment type="similarity">
    <text evidence="2">Belongs to the EBP2 family.</text>
</comment>
<dbReference type="Proteomes" id="UP000095728">
    <property type="component" value="Unassembled WGS sequence"/>
</dbReference>
<evidence type="ECO:0000313" key="7">
    <source>
        <dbReference type="EMBL" id="OEJ86101.1"/>
    </source>
</evidence>
<feature type="region of interest" description="Disordered" evidence="6">
    <location>
        <begin position="56"/>
        <end position="182"/>
    </location>
</feature>
<keyword evidence="3" id="KW-0690">Ribosome biogenesis</keyword>
<evidence type="ECO:0000256" key="1">
    <source>
        <dbReference type="ARBA" id="ARBA00004604"/>
    </source>
</evidence>
<dbReference type="GO" id="GO:0030687">
    <property type="term" value="C:preribosome, large subunit precursor"/>
    <property type="evidence" value="ECO:0007669"/>
    <property type="project" value="TreeGrafter"/>
</dbReference>
<dbReference type="PANTHER" id="PTHR13028:SF0">
    <property type="entry name" value="RRNA-PROCESSING PROTEIN EBP2-RELATED"/>
    <property type="match status" value="1"/>
</dbReference>
<dbReference type="Pfam" id="PF05890">
    <property type="entry name" value="Ebp2"/>
    <property type="match status" value="1"/>
</dbReference>
<dbReference type="FunCoup" id="A0A1E5RGT0">
    <property type="interactions" value="409"/>
</dbReference>
<dbReference type="GO" id="GO:0006364">
    <property type="term" value="P:rRNA processing"/>
    <property type="evidence" value="ECO:0007669"/>
    <property type="project" value="TreeGrafter"/>
</dbReference>
<dbReference type="EMBL" id="LPNM01000006">
    <property type="protein sequence ID" value="OEJ86101.1"/>
    <property type="molecule type" value="Genomic_DNA"/>
</dbReference>
<feature type="compositionally biased region" description="Basic residues" evidence="6">
    <location>
        <begin position="80"/>
        <end position="93"/>
    </location>
</feature>
<evidence type="ECO:0000256" key="3">
    <source>
        <dbReference type="ARBA" id="ARBA00022517"/>
    </source>
</evidence>
<comment type="caution">
    <text evidence="7">The sequence shown here is derived from an EMBL/GenBank/DDBJ whole genome shotgun (WGS) entry which is preliminary data.</text>
</comment>
<evidence type="ECO:0000256" key="5">
    <source>
        <dbReference type="ARBA" id="ARBA00023242"/>
    </source>
</evidence>
<comment type="subcellular location">
    <subcellularLocation>
        <location evidence="1">Nucleus</location>
        <location evidence="1">Nucleolus</location>
    </subcellularLocation>
</comment>
<feature type="compositionally biased region" description="Basic residues" evidence="6">
    <location>
        <begin position="373"/>
        <end position="382"/>
    </location>
</feature>
<gene>
    <name evidence="7" type="ORF">AWRI3579_g1495</name>
</gene>
<dbReference type="InParanoid" id="A0A1E5RGT0"/>
<feature type="compositionally biased region" description="Acidic residues" evidence="6">
    <location>
        <begin position="106"/>
        <end position="120"/>
    </location>
</feature>
<evidence type="ECO:0000256" key="6">
    <source>
        <dbReference type="SAM" id="MobiDB-lite"/>
    </source>
</evidence>